<evidence type="ECO:0000256" key="4">
    <source>
        <dbReference type="ARBA" id="ARBA00023002"/>
    </source>
</evidence>
<dbReference type="SUPFAM" id="SSF51197">
    <property type="entry name" value="Clavaminate synthase-like"/>
    <property type="match status" value="1"/>
</dbReference>
<proteinExistence type="inferred from homology"/>
<dbReference type="STRING" id="1869.MB27_24385"/>
<dbReference type="eggNOG" id="COG2175">
    <property type="taxonomic scope" value="Bacteria"/>
</dbReference>
<evidence type="ECO:0000256" key="7">
    <source>
        <dbReference type="PIRSR" id="PIRSR019543-2"/>
    </source>
</evidence>
<name>A0A0A6X541_ACTUT</name>
<evidence type="ECO:0000313" key="10">
    <source>
        <dbReference type="Proteomes" id="UP000054537"/>
    </source>
</evidence>
<comment type="caution">
    <text evidence="9">The sequence shown here is derived from an EMBL/GenBank/DDBJ whole genome shotgun (WGS) entry which is preliminary data.</text>
</comment>
<comment type="cofactor">
    <cofactor evidence="1">
        <name>Fe(2+)</name>
        <dbReference type="ChEBI" id="CHEBI:29033"/>
    </cofactor>
</comment>
<dbReference type="InterPro" id="IPR042098">
    <property type="entry name" value="TauD-like_sf"/>
</dbReference>
<keyword evidence="5 7" id="KW-0408">Iron</keyword>
<comment type="similarity">
    <text evidence="2">Belongs to the clavaminate synthase family.</text>
</comment>
<dbReference type="PANTHER" id="PTHR10696">
    <property type="entry name" value="GAMMA-BUTYROBETAINE HYDROXYLASE-RELATED"/>
    <property type="match status" value="1"/>
</dbReference>
<dbReference type="GO" id="GO:0016491">
    <property type="term" value="F:oxidoreductase activity"/>
    <property type="evidence" value="ECO:0007669"/>
    <property type="project" value="UniProtKB-KW"/>
</dbReference>
<dbReference type="Gene3D" id="3.60.130.10">
    <property type="entry name" value="Clavaminate synthase-like"/>
    <property type="match status" value="1"/>
</dbReference>
<dbReference type="EMBL" id="JRTT01000030">
    <property type="protein sequence ID" value="KHD75227.1"/>
    <property type="molecule type" value="Genomic_DNA"/>
</dbReference>
<protein>
    <recommendedName>
        <fullName evidence="8">TauD/TfdA-like domain-containing protein</fullName>
    </recommendedName>
</protein>
<gene>
    <name evidence="9" type="ORF">MB27_24385</name>
</gene>
<keyword evidence="3 7" id="KW-0479">Metal-binding</keyword>
<dbReference type="Proteomes" id="UP000054537">
    <property type="component" value="Unassembled WGS sequence"/>
</dbReference>
<dbReference type="AlphaFoldDB" id="A0A0A6X541"/>
<dbReference type="InterPro" id="IPR014503">
    <property type="entry name" value="Clavaminate_syn-like"/>
</dbReference>
<feature type="binding site" evidence="7">
    <location>
        <position position="284"/>
    </location>
    <ligand>
        <name>Fe cation</name>
        <dbReference type="ChEBI" id="CHEBI:24875"/>
    </ligand>
</feature>
<evidence type="ECO:0000256" key="3">
    <source>
        <dbReference type="ARBA" id="ARBA00022723"/>
    </source>
</evidence>
<dbReference type="Pfam" id="PF02668">
    <property type="entry name" value="TauD"/>
    <property type="match status" value="1"/>
</dbReference>
<dbReference type="PANTHER" id="PTHR10696:SF56">
    <property type="entry name" value="TAUD_TFDA-LIKE DOMAIN-CONTAINING PROTEIN"/>
    <property type="match status" value="1"/>
</dbReference>
<keyword evidence="6" id="KW-0045">Antibiotic biosynthesis</keyword>
<evidence type="ECO:0000259" key="8">
    <source>
        <dbReference type="Pfam" id="PF02668"/>
    </source>
</evidence>
<evidence type="ECO:0000256" key="1">
    <source>
        <dbReference type="ARBA" id="ARBA00001954"/>
    </source>
</evidence>
<accession>A0A0A6X541</accession>
<feature type="domain" description="TauD/TfdA-like" evidence="8">
    <location>
        <begin position="105"/>
        <end position="303"/>
    </location>
</feature>
<dbReference type="PIRSF" id="PIRSF019543">
    <property type="entry name" value="Clavaminate_syn"/>
    <property type="match status" value="1"/>
</dbReference>
<keyword evidence="10" id="KW-1185">Reference proteome</keyword>
<organism evidence="9 10">
    <name type="scientific">Actinoplanes utahensis</name>
    <dbReference type="NCBI Taxonomy" id="1869"/>
    <lineage>
        <taxon>Bacteria</taxon>
        <taxon>Bacillati</taxon>
        <taxon>Actinomycetota</taxon>
        <taxon>Actinomycetes</taxon>
        <taxon>Micromonosporales</taxon>
        <taxon>Micromonosporaceae</taxon>
        <taxon>Actinoplanes</taxon>
    </lineage>
</organism>
<dbReference type="InterPro" id="IPR003819">
    <property type="entry name" value="TauD/TfdA-like"/>
</dbReference>
<keyword evidence="4" id="KW-0560">Oxidoreductase</keyword>
<reference evidence="9 10" key="1">
    <citation type="submission" date="2014-10" db="EMBL/GenBank/DDBJ databases">
        <title>Draft genome sequence of Actinoplanes utahensis NRRL 12052.</title>
        <authorList>
            <person name="Velasco-Bucheli B."/>
            <person name="del Cerro C."/>
            <person name="Hormigo D."/>
            <person name="Garcia J.L."/>
            <person name="Acebal C."/>
            <person name="Arroyo M."/>
            <person name="de la Mata I."/>
        </authorList>
    </citation>
    <scope>NUCLEOTIDE SEQUENCE [LARGE SCALE GENOMIC DNA]</scope>
    <source>
        <strain evidence="9 10">NRRL 12052</strain>
    </source>
</reference>
<evidence type="ECO:0000256" key="6">
    <source>
        <dbReference type="ARBA" id="ARBA00023194"/>
    </source>
</evidence>
<dbReference type="InterPro" id="IPR050411">
    <property type="entry name" value="AlphaKG_dependent_hydroxylases"/>
</dbReference>
<dbReference type="GO" id="GO:0005506">
    <property type="term" value="F:iron ion binding"/>
    <property type="evidence" value="ECO:0007669"/>
    <property type="project" value="InterPro"/>
</dbReference>
<evidence type="ECO:0000313" key="9">
    <source>
        <dbReference type="EMBL" id="KHD75227.1"/>
    </source>
</evidence>
<dbReference type="GO" id="GO:0017000">
    <property type="term" value="P:antibiotic biosynthetic process"/>
    <property type="evidence" value="ECO:0007669"/>
    <property type="project" value="UniProtKB-KW"/>
</dbReference>
<evidence type="ECO:0000256" key="5">
    <source>
        <dbReference type="ARBA" id="ARBA00023004"/>
    </source>
</evidence>
<evidence type="ECO:0000256" key="2">
    <source>
        <dbReference type="ARBA" id="ARBA00008425"/>
    </source>
</evidence>
<sequence length="339" mass="38157">MTRIDNSTPTVDISSWTEVVHKFATLSNPYREFERTAAHAEEALAALDYRDLKEVLDFKRHGGPGGRILLRGGAVDPNLIPTTESTEEIETAKGTYYSEFTLVMLGKLLGEPFSYTQERNGAMIHNVRPAKRNETNISSDSSAIILDLHNENIYHPVQPDYLMLSGLRRDPGGLAKTLVIGSDEVISLLAAEDVARLRQFQFRTNVDFNFGNSAAERGTGPLIRVLFGNDASPMIAYDDEYIAGTNPHAQRALDRLRAVLHENMYEFDLGPGEILLLDNLKTVHGRTAFKARYDGTDRWLQRLLVTRDLRRAETLLGQTGRTVSWNYEPGEFYGFVDYR</sequence>